<dbReference type="STRING" id="84645.A0A498MU89"/>
<evidence type="ECO:0000313" key="2">
    <source>
        <dbReference type="Proteomes" id="UP000290572"/>
    </source>
</evidence>
<accession>A0A498MU89</accession>
<dbReference type="GO" id="GO:0016301">
    <property type="term" value="F:kinase activity"/>
    <property type="evidence" value="ECO:0007669"/>
    <property type="project" value="UniProtKB-KW"/>
</dbReference>
<keyword evidence="2" id="KW-1185">Reference proteome</keyword>
<organism evidence="1 2">
    <name type="scientific">Labeo rohita</name>
    <name type="common">Indian major carp</name>
    <name type="synonym">Cyprinus rohita</name>
    <dbReference type="NCBI Taxonomy" id="84645"/>
    <lineage>
        <taxon>Eukaryota</taxon>
        <taxon>Metazoa</taxon>
        <taxon>Chordata</taxon>
        <taxon>Craniata</taxon>
        <taxon>Vertebrata</taxon>
        <taxon>Euteleostomi</taxon>
        <taxon>Actinopterygii</taxon>
        <taxon>Neopterygii</taxon>
        <taxon>Teleostei</taxon>
        <taxon>Ostariophysi</taxon>
        <taxon>Cypriniformes</taxon>
        <taxon>Cyprinidae</taxon>
        <taxon>Labeoninae</taxon>
        <taxon>Labeonini</taxon>
        <taxon>Labeo</taxon>
    </lineage>
</organism>
<protein>
    <submittedName>
        <fullName evidence="1">CBL-interacting kinase 4-like protein</fullName>
    </submittedName>
</protein>
<dbReference type="AlphaFoldDB" id="A0A498MU89"/>
<evidence type="ECO:0000313" key="1">
    <source>
        <dbReference type="EMBL" id="RXN24151.1"/>
    </source>
</evidence>
<sequence length="147" mass="17461">MLGRGVRCAQVLSLFLTLARFPLRRRFKSRPLISIRISLGQHGSKVKNFELEYHNITTWFGNSTMQDRRALQRVVRSAERTIRIKLPDLYLIYNKRCWTKARKIVKDLSHPNNVLFSLLRSGKRFRSLRTNTDRLRRSFFSQAIRIL</sequence>
<name>A0A498MU89_LABRO</name>
<reference evidence="1 2" key="1">
    <citation type="submission" date="2018-03" db="EMBL/GenBank/DDBJ databases">
        <title>Draft genome sequence of Rohu Carp (Labeo rohita).</title>
        <authorList>
            <person name="Das P."/>
            <person name="Kushwaha B."/>
            <person name="Joshi C.G."/>
            <person name="Kumar D."/>
            <person name="Nagpure N.S."/>
            <person name="Sahoo L."/>
            <person name="Das S.P."/>
            <person name="Bit A."/>
            <person name="Patnaik S."/>
            <person name="Meher P.K."/>
            <person name="Jayasankar P."/>
            <person name="Koringa P.G."/>
            <person name="Patel N.V."/>
            <person name="Hinsu A.T."/>
            <person name="Kumar R."/>
            <person name="Pandey M."/>
            <person name="Agarwal S."/>
            <person name="Srivastava S."/>
            <person name="Singh M."/>
            <person name="Iquebal M.A."/>
            <person name="Jaiswal S."/>
            <person name="Angadi U.B."/>
            <person name="Kumar N."/>
            <person name="Raza M."/>
            <person name="Shah T.M."/>
            <person name="Rai A."/>
            <person name="Jena J.K."/>
        </authorList>
    </citation>
    <scope>NUCLEOTIDE SEQUENCE [LARGE SCALE GENOMIC DNA]</scope>
    <source>
        <strain evidence="1">DASCIFA01</strain>
        <tissue evidence="1">Testis</tissue>
    </source>
</reference>
<comment type="caution">
    <text evidence="1">The sequence shown here is derived from an EMBL/GenBank/DDBJ whole genome shotgun (WGS) entry which is preliminary data.</text>
</comment>
<keyword evidence="1" id="KW-0808">Transferase</keyword>
<proteinExistence type="predicted"/>
<gene>
    <name evidence="1" type="ORF">ROHU_006282</name>
</gene>
<keyword evidence="1" id="KW-0418">Kinase</keyword>
<dbReference type="EMBL" id="QBIY01012549">
    <property type="protein sequence ID" value="RXN24151.1"/>
    <property type="molecule type" value="Genomic_DNA"/>
</dbReference>
<dbReference type="Proteomes" id="UP000290572">
    <property type="component" value="Unassembled WGS sequence"/>
</dbReference>